<organism evidence="8 9">
    <name type="scientific">Canis lupus familiaris</name>
    <name type="common">Dog</name>
    <name type="synonym">Canis familiaris</name>
    <dbReference type="NCBI Taxonomy" id="9615"/>
    <lineage>
        <taxon>Eukaryota</taxon>
        <taxon>Metazoa</taxon>
        <taxon>Chordata</taxon>
        <taxon>Craniata</taxon>
        <taxon>Vertebrata</taxon>
        <taxon>Euteleostomi</taxon>
        <taxon>Mammalia</taxon>
        <taxon>Eutheria</taxon>
        <taxon>Laurasiatheria</taxon>
        <taxon>Carnivora</taxon>
        <taxon>Caniformia</taxon>
        <taxon>Canidae</taxon>
        <taxon>Canis</taxon>
    </lineage>
</organism>
<evidence type="ECO:0000256" key="2">
    <source>
        <dbReference type="ARBA" id="ARBA00011133"/>
    </source>
</evidence>
<dbReference type="GO" id="GO:0003735">
    <property type="term" value="F:structural constituent of ribosome"/>
    <property type="evidence" value="ECO:0007669"/>
    <property type="project" value="InterPro"/>
</dbReference>
<dbReference type="GO" id="GO:0006412">
    <property type="term" value="P:translation"/>
    <property type="evidence" value="ECO:0007669"/>
    <property type="project" value="InterPro"/>
</dbReference>
<evidence type="ECO:0000256" key="1">
    <source>
        <dbReference type="ARBA" id="ARBA00006509"/>
    </source>
</evidence>
<evidence type="ECO:0000256" key="7">
    <source>
        <dbReference type="ARBA" id="ARBA00035331"/>
    </source>
</evidence>
<dbReference type="PANTHER" id="PTHR10114">
    <property type="entry name" value="60S RIBOSOMAL PROTEIN L36"/>
    <property type="match status" value="1"/>
</dbReference>
<comment type="subunit">
    <text evidence="2">Component of the large ribosomal subunit.</text>
</comment>
<evidence type="ECO:0000256" key="5">
    <source>
        <dbReference type="ARBA" id="ARBA00034092"/>
    </source>
</evidence>
<dbReference type="AlphaFoldDB" id="A0A8C0YVY5"/>
<evidence type="ECO:0000256" key="4">
    <source>
        <dbReference type="ARBA" id="ARBA00023274"/>
    </source>
</evidence>
<dbReference type="GO" id="GO:1990904">
    <property type="term" value="C:ribonucleoprotein complex"/>
    <property type="evidence" value="ECO:0007669"/>
    <property type="project" value="UniProtKB-KW"/>
</dbReference>
<reference evidence="8" key="2">
    <citation type="submission" date="2025-08" db="UniProtKB">
        <authorList>
            <consortium name="Ensembl"/>
        </authorList>
    </citation>
    <scope>IDENTIFICATION</scope>
</reference>
<dbReference type="Proteomes" id="UP000694542">
    <property type="component" value="Chromosome 23"/>
</dbReference>
<dbReference type="Pfam" id="PF01158">
    <property type="entry name" value="Ribosomal_L36e"/>
    <property type="match status" value="1"/>
</dbReference>
<evidence type="ECO:0000256" key="3">
    <source>
        <dbReference type="ARBA" id="ARBA00022980"/>
    </source>
</evidence>
<comment type="similarity">
    <text evidence="1">Belongs to the eukaryotic ribosomal protein eL36 family.</text>
</comment>
<evidence type="ECO:0000256" key="6">
    <source>
        <dbReference type="ARBA" id="ARBA00035226"/>
    </source>
</evidence>
<evidence type="ECO:0000313" key="9">
    <source>
        <dbReference type="Proteomes" id="UP000694542"/>
    </source>
</evidence>
<dbReference type="InterPro" id="IPR038097">
    <property type="entry name" value="Ribosomal_eL36_sf"/>
</dbReference>
<dbReference type="GO" id="GO:0005840">
    <property type="term" value="C:ribosome"/>
    <property type="evidence" value="ECO:0007669"/>
    <property type="project" value="UniProtKB-KW"/>
</dbReference>
<comment type="function">
    <text evidence="5">Component of the large ribosomal subunit. The ribosome is a large ribonucleoprotein complex responsible for the synthesis of proteins in the cell.</text>
</comment>
<sequence>MVAATALCHPTATGLNKGHKMAKNVSKLRHSGPQLLAEHPKFVQDMIQQGFSFALYEQLTVGPFKDKWALKVIKKRSRLTSTPGKKQEALRNVLVTIRKLPRLKKDSTPAPALW</sequence>
<keyword evidence="3" id="KW-0689">Ribosomal protein</keyword>
<dbReference type="Gene3D" id="1.10.10.1760">
    <property type="entry name" value="60S ribosomal protein L36"/>
    <property type="match status" value="1"/>
</dbReference>
<name>A0A8C0YVY5_CANLF</name>
<keyword evidence="4" id="KW-0687">Ribonucleoprotein</keyword>
<protein>
    <recommendedName>
        <fullName evidence="6">Large ribosomal subunit protein eL36</fullName>
    </recommendedName>
    <alternativeName>
        <fullName evidence="7">60S ribosomal protein L36</fullName>
    </alternativeName>
</protein>
<dbReference type="Ensembl" id="ENSCAFT00040021217.1">
    <property type="protein sequence ID" value="ENSCAFP00040018419.1"/>
    <property type="gene ID" value="ENSCAFG00040011490.1"/>
</dbReference>
<dbReference type="InterPro" id="IPR000509">
    <property type="entry name" value="Ribosomal_eL36"/>
</dbReference>
<evidence type="ECO:0000313" key="8">
    <source>
        <dbReference type="Ensembl" id="ENSCAFP00040018419.1"/>
    </source>
</evidence>
<proteinExistence type="inferred from homology"/>
<accession>A0A8C0YVY5</accession>
<reference evidence="8" key="1">
    <citation type="submission" date="2018-10" db="EMBL/GenBank/DDBJ databases">
        <title>De novo assembly of a Great Dane genome.</title>
        <authorList>
            <person name="Kidd J.M."/>
            <person name="Pendleton A.L."/>
            <person name="Shen F."/>
            <person name="Emery S."/>
        </authorList>
    </citation>
    <scope>NUCLEOTIDE SEQUENCE [LARGE SCALE GENOMIC DNA]</scope>
    <source>
        <strain evidence="8">Great Dane</strain>
    </source>
</reference>